<evidence type="ECO:0000313" key="4">
    <source>
        <dbReference type="Proteomes" id="UP000239899"/>
    </source>
</evidence>
<dbReference type="PANTHER" id="PTHR15934:SF2">
    <property type="entry name" value="A-KINASE ANCHOR PROTEIN 7-LIKE PHOSPHOESTERASE DOMAIN-CONTAINING PROTEIN"/>
    <property type="match status" value="1"/>
</dbReference>
<accession>A0A2P6TPU5</accession>
<feature type="region of interest" description="Disordered" evidence="1">
    <location>
        <begin position="57"/>
        <end position="93"/>
    </location>
</feature>
<evidence type="ECO:0000313" key="3">
    <source>
        <dbReference type="EMBL" id="PRW56056.1"/>
    </source>
</evidence>
<dbReference type="EMBL" id="LHPG02000009">
    <property type="protein sequence ID" value="PRW56056.1"/>
    <property type="molecule type" value="Genomic_DNA"/>
</dbReference>
<feature type="compositionally biased region" description="Low complexity" evidence="1">
    <location>
        <begin position="314"/>
        <end position="326"/>
    </location>
</feature>
<sequence length="526" mass="53984">MGICLTLCRNVISAGRSARGRVQPTAAASSGAAGARAMSSVEPPLAVRAGVAAVAAEEAGEQQEAQREGQQQGQRQRREKKAKPPPPPRPTHFLALQVSQHPGVAAAISTVQASLKRHSPHLKKACVEAASAHLTLGVMALNSEEERARAAAVLAALAEPLRQAALLAPVRVQLEGLSHFKNQVLYLDVSPDNGLERLMALAAATRVHFKDAGLLLQADQPFVPHVTIAKTSKLQGWGKKGHGRGGGKGHGGHAHGHGHGQGSKHERHDWKGERRDERRAKQQRLEMQAADEEALASMDWGREGEEGNGGSGNSGAADAALPAAEQPAEDGAEVASMEASASAASLPASATEPPSSSNANNDASMAAAAAAAGQEGPEANQADDDDPTGGQQQAQQAQHGSRKRQHEGEGAAGQPAHHSGGGNWRQIDAEAWAQHVAIEGGSVLLGELQLCAMQGRKPEEYYPVLCNLPLAPAAEAAAAVATPGSEGAVEQAGEAEEAQVPGAEDAATGGQGSSEDAGPATQPAAV</sequence>
<dbReference type="AlphaFoldDB" id="A0A2P6TPU5"/>
<dbReference type="GO" id="GO:0016301">
    <property type="term" value="F:kinase activity"/>
    <property type="evidence" value="ECO:0007669"/>
    <property type="project" value="UniProtKB-KW"/>
</dbReference>
<feature type="compositionally biased region" description="Basic and acidic residues" evidence="1">
    <location>
        <begin position="263"/>
        <end position="284"/>
    </location>
</feature>
<keyword evidence="4" id="KW-1185">Reference proteome</keyword>
<organism evidence="3 4">
    <name type="scientific">Chlorella sorokiniana</name>
    <name type="common">Freshwater green alga</name>
    <dbReference type="NCBI Taxonomy" id="3076"/>
    <lineage>
        <taxon>Eukaryota</taxon>
        <taxon>Viridiplantae</taxon>
        <taxon>Chlorophyta</taxon>
        <taxon>core chlorophytes</taxon>
        <taxon>Trebouxiophyceae</taxon>
        <taxon>Chlorellales</taxon>
        <taxon>Chlorellaceae</taxon>
        <taxon>Chlorella clade</taxon>
        <taxon>Chlorella</taxon>
    </lineage>
</organism>
<name>A0A2P6TPU5_CHLSO</name>
<dbReference type="GO" id="GO:0005829">
    <property type="term" value="C:cytosol"/>
    <property type="evidence" value="ECO:0007669"/>
    <property type="project" value="TreeGrafter"/>
</dbReference>
<feature type="compositionally biased region" description="Low complexity" evidence="1">
    <location>
        <begin position="484"/>
        <end position="504"/>
    </location>
</feature>
<dbReference type="GO" id="GO:0034237">
    <property type="term" value="F:protein kinase A regulatory subunit binding"/>
    <property type="evidence" value="ECO:0007669"/>
    <property type="project" value="TreeGrafter"/>
</dbReference>
<dbReference type="Pfam" id="PF10469">
    <property type="entry name" value="AKAP7_NLS"/>
    <property type="match status" value="1"/>
</dbReference>
<evidence type="ECO:0000256" key="1">
    <source>
        <dbReference type="SAM" id="MobiDB-lite"/>
    </source>
</evidence>
<feature type="region of interest" description="Disordered" evidence="1">
    <location>
        <begin position="233"/>
        <end position="423"/>
    </location>
</feature>
<dbReference type="InterPro" id="IPR009097">
    <property type="entry name" value="Cyclic_Pdiesterase"/>
</dbReference>
<dbReference type="GO" id="GO:0010738">
    <property type="term" value="P:regulation of protein kinase A signaling"/>
    <property type="evidence" value="ECO:0007669"/>
    <property type="project" value="TreeGrafter"/>
</dbReference>
<feature type="compositionally biased region" description="Low complexity" evidence="1">
    <location>
        <begin position="388"/>
        <end position="399"/>
    </location>
</feature>
<dbReference type="OrthoDB" id="515404at2759"/>
<dbReference type="SUPFAM" id="SSF55144">
    <property type="entry name" value="LigT-like"/>
    <property type="match status" value="1"/>
</dbReference>
<feature type="compositionally biased region" description="Low complexity" evidence="1">
    <location>
        <begin position="26"/>
        <end position="36"/>
    </location>
</feature>
<dbReference type="InterPro" id="IPR019510">
    <property type="entry name" value="AKAP7-like_phosphoesterase"/>
</dbReference>
<feature type="compositionally biased region" description="Basic residues" evidence="1">
    <location>
        <begin position="239"/>
        <end position="258"/>
    </location>
</feature>
<dbReference type="Gene3D" id="3.90.1140.10">
    <property type="entry name" value="Cyclic phosphodiesterase"/>
    <property type="match status" value="1"/>
</dbReference>
<protein>
    <submittedName>
        <fullName evidence="3">A-kinase anchor 7 isoform gamma</fullName>
    </submittedName>
</protein>
<feature type="region of interest" description="Disordered" evidence="1">
    <location>
        <begin position="16"/>
        <end position="36"/>
    </location>
</feature>
<feature type="region of interest" description="Disordered" evidence="1">
    <location>
        <begin position="484"/>
        <end position="526"/>
    </location>
</feature>
<feature type="compositionally biased region" description="Low complexity" evidence="1">
    <location>
        <begin position="333"/>
        <end position="380"/>
    </location>
</feature>
<evidence type="ECO:0000259" key="2">
    <source>
        <dbReference type="Pfam" id="PF10469"/>
    </source>
</evidence>
<feature type="domain" description="A-kinase anchor protein 7-like phosphoesterase" evidence="2">
    <location>
        <begin position="90"/>
        <end position="235"/>
    </location>
</feature>
<dbReference type="Proteomes" id="UP000239899">
    <property type="component" value="Unassembled WGS sequence"/>
</dbReference>
<proteinExistence type="predicted"/>
<dbReference type="STRING" id="3076.A0A2P6TPU5"/>
<gene>
    <name evidence="3" type="ORF">C2E21_5140</name>
</gene>
<dbReference type="PANTHER" id="PTHR15934">
    <property type="entry name" value="RNA 2',3'-CYCLIC PHOSPHODIESTERASE"/>
    <property type="match status" value="1"/>
</dbReference>
<dbReference type="InterPro" id="IPR052641">
    <property type="entry name" value="AKAP7_isoform_gamma"/>
</dbReference>
<reference evidence="3 4" key="1">
    <citation type="journal article" date="2018" name="Plant J.">
        <title>Genome sequences of Chlorella sorokiniana UTEX 1602 and Micractinium conductrix SAG 241.80: implications to maltose excretion by a green alga.</title>
        <authorList>
            <person name="Arriola M.B."/>
            <person name="Velmurugan N."/>
            <person name="Zhang Y."/>
            <person name="Plunkett M.H."/>
            <person name="Hondzo H."/>
            <person name="Barney B.M."/>
        </authorList>
    </citation>
    <scope>NUCLEOTIDE SEQUENCE [LARGE SCALE GENOMIC DNA]</scope>
    <source>
        <strain evidence="4">UTEX 1602</strain>
    </source>
</reference>
<comment type="caution">
    <text evidence="3">The sequence shown here is derived from an EMBL/GenBank/DDBJ whole genome shotgun (WGS) entry which is preliminary data.</text>
</comment>